<keyword evidence="6 7" id="KW-0472">Membrane</keyword>
<keyword evidence="5 7" id="KW-1133">Transmembrane helix</keyword>
<evidence type="ECO:0000256" key="3">
    <source>
        <dbReference type="ARBA" id="ARBA00022519"/>
    </source>
</evidence>
<keyword evidence="2" id="KW-1003">Cell membrane</keyword>
<dbReference type="Proteomes" id="UP001172743">
    <property type="component" value="Unassembled WGS sequence"/>
</dbReference>
<keyword evidence="4 7" id="KW-0812">Transmembrane</keyword>
<name>A0ABT8GW36_9BACL</name>
<organism evidence="9 10">
    <name type="scientific">Ureibacillus aquaedulcis</name>
    <dbReference type="NCBI Taxonomy" id="3058421"/>
    <lineage>
        <taxon>Bacteria</taxon>
        <taxon>Bacillati</taxon>
        <taxon>Bacillota</taxon>
        <taxon>Bacilli</taxon>
        <taxon>Bacillales</taxon>
        <taxon>Caryophanaceae</taxon>
        <taxon>Ureibacillus</taxon>
    </lineage>
</organism>
<keyword evidence="3" id="KW-0997">Cell inner membrane</keyword>
<evidence type="ECO:0000256" key="1">
    <source>
        <dbReference type="ARBA" id="ARBA00004429"/>
    </source>
</evidence>
<feature type="transmembrane region" description="Helical" evidence="7">
    <location>
        <begin position="173"/>
        <end position="192"/>
    </location>
</feature>
<feature type="transmembrane region" description="Helical" evidence="7">
    <location>
        <begin position="213"/>
        <end position="232"/>
    </location>
</feature>
<dbReference type="InterPro" id="IPR004681">
    <property type="entry name" value="TRAP_DctM"/>
</dbReference>
<dbReference type="Pfam" id="PF06808">
    <property type="entry name" value="DctM"/>
    <property type="match status" value="1"/>
</dbReference>
<evidence type="ECO:0000259" key="8">
    <source>
        <dbReference type="Pfam" id="PF06808"/>
    </source>
</evidence>
<feature type="transmembrane region" description="Helical" evidence="7">
    <location>
        <begin position="92"/>
        <end position="122"/>
    </location>
</feature>
<feature type="domain" description="TRAP C4-dicarboxylate transport system permease DctM subunit" evidence="8">
    <location>
        <begin position="6"/>
        <end position="414"/>
    </location>
</feature>
<keyword evidence="10" id="KW-1185">Reference proteome</keyword>
<proteinExistence type="predicted"/>
<protein>
    <submittedName>
        <fullName evidence="9">TRAP transporter large permease</fullName>
    </submittedName>
</protein>
<accession>A0ABT8GW36</accession>
<dbReference type="InterPro" id="IPR010656">
    <property type="entry name" value="DctM"/>
</dbReference>
<dbReference type="EMBL" id="JAUHTQ010000026">
    <property type="protein sequence ID" value="MDN4495589.1"/>
    <property type="molecule type" value="Genomic_DNA"/>
</dbReference>
<evidence type="ECO:0000256" key="7">
    <source>
        <dbReference type="SAM" id="Phobius"/>
    </source>
</evidence>
<feature type="transmembrane region" description="Helical" evidence="7">
    <location>
        <begin position="6"/>
        <end position="34"/>
    </location>
</feature>
<reference evidence="9" key="1">
    <citation type="submission" date="2023-07" db="EMBL/GenBank/DDBJ databases">
        <title>Ureibacillus sp. isolated from freshwater well.</title>
        <authorList>
            <person name="Kirdat K."/>
            <person name="Bhatt A."/>
            <person name="Teware R."/>
            <person name="Bhavsar Y."/>
            <person name="Yadav A."/>
        </authorList>
    </citation>
    <scope>NUCLEOTIDE SEQUENCE</scope>
    <source>
        <strain evidence="9">BA0131</strain>
    </source>
</reference>
<evidence type="ECO:0000313" key="10">
    <source>
        <dbReference type="Proteomes" id="UP001172743"/>
    </source>
</evidence>
<feature type="transmembrane region" description="Helical" evidence="7">
    <location>
        <begin position="311"/>
        <end position="341"/>
    </location>
</feature>
<feature type="transmembrane region" description="Helical" evidence="7">
    <location>
        <begin position="269"/>
        <end position="291"/>
    </location>
</feature>
<comment type="caution">
    <text evidence="9">The sequence shown here is derived from an EMBL/GenBank/DDBJ whole genome shotgun (WGS) entry which is preliminary data.</text>
</comment>
<evidence type="ECO:0000256" key="2">
    <source>
        <dbReference type="ARBA" id="ARBA00022475"/>
    </source>
</evidence>
<sequence>MGLSLFGGLAGILVLGMPIAIALLIATGISVFFFSETSLIVLVQRLFVSLDSFSLMALPFFMIAGGLLEKGGVSKRIVNFANSIVGGLPGGLAIVAFVAAAFFGAISGSSTATVIAIGAILVPTMLKEGYDIRFSVTTLAAAGILGTIIPPSIPMVTFGVSTGASIGDLFSGGIIPGILLTFLMSVYAYLYGKKNIKVEYKFSFAKILRTFKEAIWALLMPLIIIGGIYSGIFTATEAAAVACLYGLIVGIFVYKELKLNVVKDIMEGAVINSAMIMFIVGAAAAFGYVMTKARIPAELSQFIVSLTDNPYILLLLINVLLLIIGTFMETNAAILIVAPIFTPIILEYGIDPIHFGVMMIVNLSIGMITPPLGVNLFVAAKLKDGLKVNDLLNKHLGMYLLVCIVGLLLITYIEDLVLFIPNLLK</sequence>
<dbReference type="RefSeq" id="WP_301139899.1">
    <property type="nucleotide sequence ID" value="NZ_JAUHTQ010000026.1"/>
</dbReference>
<evidence type="ECO:0000256" key="5">
    <source>
        <dbReference type="ARBA" id="ARBA00022989"/>
    </source>
</evidence>
<gene>
    <name evidence="9" type="ORF">QYB95_18780</name>
</gene>
<comment type="subcellular location">
    <subcellularLocation>
        <location evidence="1">Cell inner membrane</location>
        <topology evidence="1">Multi-pass membrane protein</topology>
    </subcellularLocation>
</comment>
<dbReference type="NCBIfam" id="TIGR00786">
    <property type="entry name" value="dctM"/>
    <property type="match status" value="1"/>
</dbReference>
<feature type="transmembrane region" description="Helical" evidence="7">
    <location>
        <begin position="238"/>
        <end position="257"/>
    </location>
</feature>
<feature type="transmembrane region" description="Helical" evidence="7">
    <location>
        <begin position="134"/>
        <end position="153"/>
    </location>
</feature>
<evidence type="ECO:0000313" key="9">
    <source>
        <dbReference type="EMBL" id="MDN4495589.1"/>
    </source>
</evidence>
<dbReference type="PANTHER" id="PTHR33362:SF5">
    <property type="entry name" value="C4-DICARBOXYLATE TRAP TRANSPORTER LARGE PERMEASE PROTEIN DCTM"/>
    <property type="match status" value="1"/>
</dbReference>
<evidence type="ECO:0000256" key="4">
    <source>
        <dbReference type="ARBA" id="ARBA00022692"/>
    </source>
</evidence>
<dbReference type="PANTHER" id="PTHR33362">
    <property type="entry name" value="SIALIC ACID TRAP TRANSPORTER PERMEASE PROTEIN SIAT-RELATED"/>
    <property type="match status" value="1"/>
</dbReference>
<evidence type="ECO:0000256" key="6">
    <source>
        <dbReference type="ARBA" id="ARBA00023136"/>
    </source>
</evidence>
<feature type="transmembrane region" description="Helical" evidence="7">
    <location>
        <begin position="353"/>
        <end position="378"/>
    </location>
</feature>
<dbReference type="PIRSF" id="PIRSF006066">
    <property type="entry name" value="HI0050"/>
    <property type="match status" value="1"/>
</dbReference>
<feature type="transmembrane region" description="Helical" evidence="7">
    <location>
        <begin position="398"/>
        <end position="420"/>
    </location>
</feature>
<feature type="transmembrane region" description="Helical" evidence="7">
    <location>
        <begin position="46"/>
        <end position="68"/>
    </location>
</feature>